<comment type="caution">
    <text evidence="2">The sequence shown here is derived from an EMBL/GenBank/DDBJ whole genome shotgun (WGS) entry which is preliminary data.</text>
</comment>
<accession>A0ABW2DIX1</accession>
<evidence type="ECO:0000256" key="1">
    <source>
        <dbReference type="SAM" id="SignalP"/>
    </source>
</evidence>
<sequence length="320" mass="36167">MKRSLILIMTMLASGSLWAQHRPQYTQYIFNQLVINPAYAGVKENLTMNAFHRTQWTDLAGSPNTQTFSLDGLTRSRSIGLGFHATRDEIGAQNRKNVTIDASVKLPLSASSVISVGLAAGMSHFAVDGSKLVTGSDPNRPDDPAVINALKERTWSPNLNLGVFYHTERFYAGVSVTDLLGIDRDINYDPERHYFFTAGYVADIGENVKFKPSFMLKDNFDGPSNVDFNFFFLFKERIWLGTSYRTGINIFKNDFEGKGLSHRDAIAVMTDIYITPRFRLGYAYDFTLHNTLSDLSTHEISVGYTFLRKQETKMVTPRYF</sequence>
<proteinExistence type="predicted"/>
<evidence type="ECO:0000313" key="3">
    <source>
        <dbReference type="Proteomes" id="UP001596405"/>
    </source>
</evidence>
<name>A0ABW2DIX1_9BACT</name>
<dbReference type="Pfam" id="PF11751">
    <property type="entry name" value="PorP_SprF"/>
    <property type="match status" value="1"/>
</dbReference>
<dbReference type="RefSeq" id="WP_066619910.1">
    <property type="nucleotide sequence ID" value="NZ_JBHSYQ010000003.1"/>
</dbReference>
<protein>
    <submittedName>
        <fullName evidence="2">Type IX secretion system membrane protein PorP/SprF</fullName>
    </submittedName>
</protein>
<dbReference type="Proteomes" id="UP001596405">
    <property type="component" value="Unassembled WGS sequence"/>
</dbReference>
<evidence type="ECO:0000313" key="2">
    <source>
        <dbReference type="EMBL" id="MFC6996263.1"/>
    </source>
</evidence>
<dbReference type="InterPro" id="IPR019861">
    <property type="entry name" value="PorP/SprF_Bacteroidetes"/>
</dbReference>
<keyword evidence="1" id="KW-0732">Signal</keyword>
<dbReference type="EMBL" id="JBHSYQ010000003">
    <property type="protein sequence ID" value="MFC6996263.1"/>
    <property type="molecule type" value="Genomic_DNA"/>
</dbReference>
<feature type="chain" id="PRO_5045732328" evidence="1">
    <location>
        <begin position="20"/>
        <end position="320"/>
    </location>
</feature>
<gene>
    <name evidence="2" type="ORF">ACFQHR_01445</name>
</gene>
<keyword evidence="3" id="KW-1185">Reference proteome</keyword>
<dbReference type="NCBIfam" id="TIGR03519">
    <property type="entry name" value="T9SS_PorP_fam"/>
    <property type="match status" value="1"/>
</dbReference>
<feature type="signal peptide" evidence="1">
    <location>
        <begin position="1"/>
        <end position="19"/>
    </location>
</feature>
<reference evidence="3" key="1">
    <citation type="journal article" date="2019" name="Int. J. Syst. Evol. Microbiol.">
        <title>The Global Catalogue of Microorganisms (GCM) 10K type strain sequencing project: providing services to taxonomists for standard genome sequencing and annotation.</title>
        <authorList>
            <consortium name="The Broad Institute Genomics Platform"/>
            <consortium name="The Broad Institute Genome Sequencing Center for Infectious Disease"/>
            <person name="Wu L."/>
            <person name="Ma J."/>
        </authorList>
    </citation>
    <scope>NUCLEOTIDE SEQUENCE [LARGE SCALE GENOMIC DNA]</scope>
    <source>
        <strain evidence="3">CGMCC 4.7393</strain>
    </source>
</reference>
<organism evidence="2 3">
    <name type="scientific">Rufibacter roseus</name>
    <dbReference type="NCBI Taxonomy" id="1567108"/>
    <lineage>
        <taxon>Bacteria</taxon>
        <taxon>Pseudomonadati</taxon>
        <taxon>Bacteroidota</taxon>
        <taxon>Cytophagia</taxon>
        <taxon>Cytophagales</taxon>
        <taxon>Hymenobacteraceae</taxon>
        <taxon>Rufibacter</taxon>
    </lineage>
</organism>